<accession>J1I2Q8</accession>
<name>J1I2Q8_9BACT</name>
<gene>
    <name evidence="1" type="ORF">SapgrDRAFT_0853</name>
</gene>
<proteinExistence type="predicted"/>
<dbReference type="HOGENOM" id="CLU_962613_0_0_10"/>
<reference evidence="2" key="1">
    <citation type="journal article" date="2012" name="Stand. Genomic Sci.">
        <title>Permanent draft genome sequence of the gliding predator Saprospira grandis strain Sa g1 (= HR1).</title>
        <authorList>
            <person name="Mavromatis K."/>
            <person name="Chertkov O."/>
            <person name="Lapidus A."/>
            <person name="Nolan M."/>
            <person name="Lucas S."/>
            <person name="Tice H."/>
            <person name="Del Rio T.G."/>
            <person name="Cheng J.F."/>
            <person name="Han C."/>
            <person name="Tapia R."/>
            <person name="Bruce D."/>
            <person name="Goodwin L.A."/>
            <person name="Pitluck S."/>
            <person name="Huntemann M."/>
            <person name="Liolios K."/>
            <person name="Pagani I."/>
            <person name="Ivanova N."/>
            <person name="Mikhailova N."/>
            <person name="Pati A."/>
            <person name="Chen A."/>
            <person name="Palaniappan K."/>
            <person name="Land M."/>
            <person name="Brambilla E.M."/>
            <person name="Rohde M."/>
            <person name="Spring S."/>
            <person name="Goker M."/>
            <person name="Detter J.C."/>
            <person name="Bristow J."/>
            <person name="Eisen J.A."/>
            <person name="Markowitz V."/>
            <person name="Hugenholtz P."/>
            <person name="Kyrpides N.C."/>
            <person name="Klenk H.P."/>
            <person name="Woyke T."/>
        </authorList>
    </citation>
    <scope>NUCLEOTIDE SEQUENCE [LARGE SCALE GENOMIC DNA]</scope>
    <source>
        <strain evidence="2">DSM 2844</strain>
    </source>
</reference>
<protein>
    <submittedName>
        <fullName evidence="1">Uncharacterized protein</fullName>
    </submittedName>
</protein>
<dbReference type="AlphaFoldDB" id="J1I2Q8"/>
<sequence length="314" mass="35086">MISNDIHECLAAAIMAGSPTILIEGKDDEEVYTNISNELGLTLEFLPIDFVDTTGYGVLGNCDQLVASLRDLDNSCKDPKWIKFIGGVIDLDSRSFANQISRPPRNLYILKMYSIESYFVNQESFIAVFNSLNSAPISNALKDSYYNDFNSFFAPVEEELFWVATEALQNVCGANPSPEITYGVDFSFKGYMQAPSVNPKRQIVDRIQAKKEALRSWLNNAFSTAVIQKQLIIKGKWWLSVFLDIIVEYAKKLEADCSFAPSGPCRYCAIEDKGNCQFKLKVKSPTPAALKAMAYQTSVSDQDPGLCNFLELFN</sequence>
<evidence type="ECO:0000313" key="2">
    <source>
        <dbReference type="Proteomes" id="UP000005113"/>
    </source>
</evidence>
<evidence type="ECO:0000313" key="1">
    <source>
        <dbReference type="EMBL" id="EJF52588.1"/>
    </source>
</evidence>
<dbReference type="Proteomes" id="UP000005113">
    <property type="component" value="Unassembled WGS sequence"/>
</dbReference>
<organism evidence="1 2">
    <name type="scientific">Saprospira grandis DSM 2844</name>
    <dbReference type="NCBI Taxonomy" id="694433"/>
    <lineage>
        <taxon>Bacteria</taxon>
        <taxon>Pseudomonadati</taxon>
        <taxon>Bacteroidota</taxon>
        <taxon>Saprospiria</taxon>
        <taxon>Saprospirales</taxon>
        <taxon>Saprospiraceae</taxon>
        <taxon>Saprospira</taxon>
    </lineage>
</organism>
<dbReference type="EMBL" id="JH719942">
    <property type="protein sequence ID" value="EJF52588.1"/>
    <property type="molecule type" value="Genomic_DNA"/>
</dbReference>